<dbReference type="EMBL" id="JAVHNR010000001">
    <property type="protein sequence ID" value="KAK6356088.1"/>
    <property type="molecule type" value="Genomic_DNA"/>
</dbReference>
<reference evidence="1 2" key="1">
    <citation type="submission" date="2019-10" db="EMBL/GenBank/DDBJ databases">
        <authorList>
            <person name="Palmer J.M."/>
        </authorList>
    </citation>
    <scope>NUCLEOTIDE SEQUENCE [LARGE SCALE GENOMIC DNA]</scope>
    <source>
        <strain evidence="1 2">TWF718</strain>
    </source>
</reference>
<name>A0AAN8MZR3_9PEZI</name>
<protein>
    <submittedName>
        <fullName evidence="1">Uncharacterized protein</fullName>
    </submittedName>
</protein>
<accession>A0AAN8MZR3</accession>
<evidence type="ECO:0000313" key="1">
    <source>
        <dbReference type="EMBL" id="KAK6356088.1"/>
    </source>
</evidence>
<dbReference type="Proteomes" id="UP001313282">
    <property type="component" value="Unassembled WGS sequence"/>
</dbReference>
<organism evidence="1 2">
    <name type="scientific">Orbilia javanica</name>
    <dbReference type="NCBI Taxonomy" id="47235"/>
    <lineage>
        <taxon>Eukaryota</taxon>
        <taxon>Fungi</taxon>
        <taxon>Dikarya</taxon>
        <taxon>Ascomycota</taxon>
        <taxon>Pezizomycotina</taxon>
        <taxon>Orbiliomycetes</taxon>
        <taxon>Orbiliales</taxon>
        <taxon>Orbiliaceae</taxon>
        <taxon>Orbilia</taxon>
    </lineage>
</organism>
<sequence>MLYWSAEESGEVIGHKIGDIVDEAAKKAEELGETIANAVKEAVESAVKTVEKVAQEVVQTVVTVGGGFHVNAAKYLQVAMLYYLGDPGRFREIRDAEGFATGTIKDLLQFLSSPLPSLASFPAKITVDAIDSALIPLENVVDIVIRII</sequence>
<evidence type="ECO:0000313" key="2">
    <source>
        <dbReference type="Proteomes" id="UP001313282"/>
    </source>
</evidence>
<gene>
    <name evidence="1" type="ORF">TWF718_000462</name>
</gene>
<dbReference type="AlphaFoldDB" id="A0AAN8MZR3"/>
<keyword evidence="2" id="KW-1185">Reference proteome</keyword>
<proteinExistence type="predicted"/>
<comment type="caution">
    <text evidence="1">The sequence shown here is derived from an EMBL/GenBank/DDBJ whole genome shotgun (WGS) entry which is preliminary data.</text>
</comment>
<dbReference type="Gene3D" id="3.40.50.1970">
    <property type="match status" value="1"/>
</dbReference>